<name>A0A1H9RG29_9PSEU</name>
<feature type="transmembrane region" description="Helical" evidence="1">
    <location>
        <begin position="30"/>
        <end position="50"/>
    </location>
</feature>
<dbReference type="PANTHER" id="PTHR42305">
    <property type="entry name" value="MEMBRANE PROTEIN RV1733C-RELATED"/>
    <property type="match status" value="1"/>
</dbReference>
<feature type="transmembrane region" description="Helical" evidence="1">
    <location>
        <begin position="149"/>
        <end position="171"/>
    </location>
</feature>
<dbReference type="AlphaFoldDB" id="A0A1H9RG29"/>
<evidence type="ECO:0000256" key="1">
    <source>
        <dbReference type="SAM" id="Phobius"/>
    </source>
</evidence>
<dbReference type="EMBL" id="FOFV01000011">
    <property type="protein sequence ID" value="SER71515.1"/>
    <property type="molecule type" value="Genomic_DNA"/>
</dbReference>
<keyword evidence="1" id="KW-1133">Transmembrane helix</keyword>
<accession>A0A1H9RG29</accession>
<dbReference type="InterPro" id="IPR039708">
    <property type="entry name" value="MT1774/Rv1733c-like"/>
</dbReference>
<gene>
    <name evidence="2" type="ORF">SAMN04488000_11187</name>
</gene>
<dbReference type="Proteomes" id="UP000199503">
    <property type="component" value="Unassembled WGS sequence"/>
</dbReference>
<evidence type="ECO:0000313" key="3">
    <source>
        <dbReference type="Proteomes" id="UP000199503"/>
    </source>
</evidence>
<dbReference type="PANTHER" id="PTHR42305:SF1">
    <property type="entry name" value="MEMBRANE PROTEIN RV1733C-RELATED"/>
    <property type="match status" value="1"/>
</dbReference>
<keyword evidence="1" id="KW-0472">Membrane</keyword>
<organism evidence="2 3">
    <name type="scientific">Lentzea albida</name>
    <dbReference type="NCBI Taxonomy" id="65499"/>
    <lineage>
        <taxon>Bacteria</taxon>
        <taxon>Bacillati</taxon>
        <taxon>Actinomycetota</taxon>
        <taxon>Actinomycetes</taxon>
        <taxon>Pseudonocardiales</taxon>
        <taxon>Pseudonocardiaceae</taxon>
        <taxon>Lentzea</taxon>
    </lineage>
</organism>
<protein>
    <recommendedName>
        <fullName evidence="4">Transmembrane protein</fullName>
    </recommendedName>
</protein>
<proteinExistence type="predicted"/>
<keyword evidence="3" id="KW-1185">Reference proteome</keyword>
<evidence type="ECO:0008006" key="4">
    <source>
        <dbReference type="Google" id="ProtNLM"/>
    </source>
</evidence>
<sequence length="197" mass="20828">MTAKPMSRLVRQAFPYHNELATAGDRAESAVLVLGFVIAMLAVPVAGAAGSEIYALQSARVAVDQATRSRTDAVLIEDAPPAVGMSERSGAVEAAPVLATWRSRDGSPRSGEVQASPGAEKGAVVPIWIDESGAATEPPMTPEGAAIDAVFLGLLLWSAVAGAMAALYFAARFAHKRVRMRKWSAEWERIAPDWTGR</sequence>
<reference evidence="3" key="1">
    <citation type="submission" date="2016-10" db="EMBL/GenBank/DDBJ databases">
        <authorList>
            <person name="Varghese N."/>
            <person name="Submissions S."/>
        </authorList>
    </citation>
    <scope>NUCLEOTIDE SEQUENCE [LARGE SCALE GENOMIC DNA]</scope>
    <source>
        <strain evidence="3">DSM 44437</strain>
    </source>
</reference>
<evidence type="ECO:0000313" key="2">
    <source>
        <dbReference type="EMBL" id="SER71515.1"/>
    </source>
</evidence>
<keyword evidence="1" id="KW-0812">Transmembrane</keyword>
<dbReference type="STRING" id="65499.SAMN04488000_11187"/>
<dbReference type="RefSeq" id="WP_089920483.1">
    <property type="nucleotide sequence ID" value="NZ_FOFV01000011.1"/>
</dbReference>
<dbReference type="OrthoDB" id="3637369at2"/>